<sequence>MVQGSGKVVRAVAICLPALLLLLLLNGDVAESRFYTVGDDAGWRDPSAVKNWAANKTFYPDDEFFFQFTPGQQSLMQVNENGYRTCKYDPNLPTYLEGSITFKLTGAGNYYFISTVNNGCENGLKLWIKVSQPKN</sequence>
<keyword evidence="1" id="KW-1015">Disulfide bond</keyword>
<dbReference type="OrthoDB" id="1916408at2759"/>
<protein>
    <submittedName>
        <fullName evidence="5">Chemocyanin</fullName>
    </submittedName>
</protein>
<evidence type="ECO:0000259" key="4">
    <source>
        <dbReference type="PROSITE" id="PS51485"/>
    </source>
</evidence>
<dbReference type="FunFam" id="2.60.40.420:FF:000034">
    <property type="entry name" value="Cupredoxin superfamily protein"/>
    <property type="match status" value="1"/>
</dbReference>
<evidence type="ECO:0000256" key="2">
    <source>
        <dbReference type="ARBA" id="ARBA00023180"/>
    </source>
</evidence>
<dbReference type="InterPro" id="IPR039391">
    <property type="entry name" value="Phytocyanin-like"/>
</dbReference>
<dbReference type="Pfam" id="PF02298">
    <property type="entry name" value="Cu_bind_like"/>
    <property type="match status" value="1"/>
</dbReference>
<reference evidence="5 6" key="1">
    <citation type="journal article" date="2017" name="Nature">
        <title>The Apostasia genome and the evolution of orchids.</title>
        <authorList>
            <person name="Zhang G.Q."/>
            <person name="Liu K.W."/>
            <person name="Li Z."/>
            <person name="Lohaus R."/>
            <person name="Hsiao Y.Y."/>
            <person name="Niu S.C."/>
            <person name="Wang J.Y."/>
            <person name="Lin Y.C."/>
            <person name="Xu Q."/>
            <person name="Chen L.J."/>
            <person name="Yoshida K."/>
            <person name="Fujiwara S."/>
            <person name="Wang Z.W."/>
            <person name="Zhang Y.Q."/>
            <person name="Mitsuda N."/>
            <person name="Wang M."/>
            <person name="Liu G.H."/>
            <person name="Pecoraro L."/>
            <person name="Huang H.X."/>
            <person name="Xiao X.J."/>
            <person name="Lin M."/>
            <person name="Wu X.Y."/>
            <person name="Wu W.L."/>
            <person name="Chen Y.Y."/>
            <person name="Chang S.B."/>
            <person name="Sakamoto S."/>
            <person name="Ohme-Takagi M."/>
            <person name="Yagi M."/>
            <person name="Zeng S.J."/>
            <person name="Shen C.Y."/>
            <person name="Yeh C.M."/>
            <person name="Luo Y.B."/>
            <person name="Tsai W.C."/>
            <person name="Van de Peer Y."/>
            <person name="Liu Z.J."/>
        </authorList>
    </citation>
    <scope>NUCLEOTIDE SEQUENCE [LARGE SCALE GENOMIC DNA]</scope>
    <source>
        <strain evidence="6">cv. Shenzhen</strain>
        <tissue evidence="5">Stem</tissue>
    </source>
</reference>
<dbReference type="GO" id="GO:0005886">
    <property type="term" value="C:plasma membrane"/>
    <property type="evidence" value="ECO:0007669"/>
    <property type="project" value="TreeGrafter"/>
</dbReference>
<evidence type="ECO:0000313" key="5">
    <source>
        <dbReference type="EMBL" id="PKA53489.1"/>
    </source>
</evidence>
<evidence type="ECO:0000313" key="6">
    <source>
        <dbReference type="Proteomes" id="UP000236161"/>
    </source>
</evidence>
<dbReference type="PANTHER" id="PTHR33021">
    <property type="entry name" value="BLUE COPPER PROTEIN"/>
    <property type="match status" value="1"/>
</dbReference>
<dbReference type="STRING" id="1088818.A0A2I0AD73"/>
<dbReference type="PANTHER" id="PTHR33021:SF339">
    <property type="entry name" value="OS07G0570600 PROTEIN"/>
    <property type="match status" value="1"/>
</dbReference>
<dbReference type="PROSITE" id="PS51485">
    <property type="entry name" value="PHYTOCYANIN"/>
    <property type="match status" value="1"/>
</dbReference>
<dbReference type="EMBL" id="KZ451994">
    <property type="protein sequence ID" value="PKA53489.1"/>
    <property type="molecule type" value="Genomic_DNA"/>
</dbReference>
<proteinExistence type="predicted"/>
<keyword evidence="3" id="KW-0732">Signal</keyword>
<feature type="signal peptide" evidence="3">
    <location>
        <begin position="1"/>
        <end position="30"/>
    </location>
</feature>
<evidence type="ECO:0000256" key="3">
    <source>
        <dbReference type="SAM" id="SignalP"/>
    </source>
</evidence>
<feature type="domain" description="Phytocyanin" evidence="4">
    <location>
        <begin position="33"/>
        <end position="132"/>
    </location>
</feature>
<dbReference type="InterPro" id="IPR008972">
    <property type="entry name" value="Cupredoxin"/>
</dbReference>
<feature type="chain" id="PRO_5014115135" evidence="3">
    <location>
        <begin position="31"/>
        <end position="135"/>
    </location>
</feature>
<dbReference type="SUPFAM" id="SSF49503">
    <property type="entry name" value="Cupredoxins"/>
    <property type="match status" value="1"/>
</dbReference>
<dbReference type="Gene3D" id="2.60.40.420">
    <property type="entry name" value="Cupredoxins - blue copper proteins"/>
    <property type="match status" value="1"/>
</dbReference>
<accession>A0A2I0AD73</accession>
<dbReference type="CDD" id="cd04216">
    <property type="entry name" value="Phytocyanin"/>
    <property type="match status" value="1"/>
</dbReference>
<keyword evidence="2" id="KW-0325">Glycoprotein</keyword>
<dbReference type="GO" id="GO:0009055">
    <property type="term" value="F:electron transfer activity"/>
    <property type="evidence" value="ECO:0007669"/>
    <property type="project" value="InterPro"/>
</dbReference>
<name>A0A2I0AD73_9ASPA</name>
<dbReference type="Proteomes" id="UP000236161">
    <property type="component" value="Unassembled WGS sequence"/>
</dbReference>
<dbReference type="InterPro" id="IPR003245">
    <property type="entry name" value="Phytocyanin_dom"/>
</dbReference>
<keyword evidence="6" id="KW-1185">Reference proteome</keyword>
<evidence type="ECO:0000256" key="1">
    <source>
        <dbReference type="ARBA" id="ARBA00023157"/>
    </source>
</evidence>
<organism evidence="5 6">
    <name type="scientific">Apostasia shenzhenica</name>
    <dbReference type="NCBI Taxonomy" id="1088818"/>
    <lineage>
        <taxon>Eukaryota</taxon>
        <taxon>Viridiplantae</taxon>
        <taxon>Streptophyta</taxon>
        <taxon>Embryophyta</taxon>
        <taxon>Tracheophyta</taxon>
        <taxon>Spermatophyta</taxon>
        <taxon>Magnoliopsida</taxon>
        <taxon>Liliopsida</taxon>
        <taxon>Asparagales</taxon>
        <taxon>Orchidaceae</taxon>
        <taxon>Apostasioideae</taxon>
        <taxon>Apostasia</taxon>
    </lineage>
</organism>
<dbReference type="AlphaFoldDB" id="A0A2I0AD73"/>
<gene>
    <name evidence="5" type="ORF">AXF42_Ash021306</name>
</gene>